<dbReference type="EMBL" id="VSWD01000010">
    <property type="protein sequence ID" value="KAK3089464.1"/>
    <property type="molecule type" value="Genomic_DNA"/>
</dbReference>
<organism evidence="14 15">
    <name type="scientific">Pinctada imbricata</name>
    <name type="common">Atlantic pearl-oyster</name>
    <name type="synonym">Pinctada martensii</name>
    <dbReference type="NCBI Taxonomy" id="66713"/>
    <lineage>
        <taxon>Eukaryota</taxon>
        <taxon>Metazoa</taxon>
        <taxon>Spiralia</taxon>
        <taxon>Lophotrochozoa</taxon>
        <taxon>Mollusca</taxon>
        <taxon>Bivalvia</taxon>
        <taxon>Autobranchia</taxon>
        <taxon>Pteriomorphia</taxon>
        <taxon>Pterioida</taxon>
        <taxon>Pterioidea</taxon>
        <taxon>Pteriidae</taxon>
        <taxon>Pinctada</taxon>
    </lineage>
</organism>
<dbReference type="Proteomes" id="UP001186944">
    <property type="component" value="Unassembled WGS sequence"/>
</dbReference>
<proteinExistence type="predicted"/>
<feature type="region of interest" description="Disordered" evidence="12">
    <location>
        <begin position="255"/>
        <end position="286"/>
    </location>
</feature>
<evidence type="ECO:0000256" key="4">
    <source>
        <dbReference type="ARBA" id="ARBA00022490"/>
    </source>
</evidence>
<evidence type="ECO:0000256" key="3">
    <source>
        <dbReference type="ARBA" id="ARBA00012759"/>
    </source>
</evidence>
<evidence type="ECO:0000256" key="10">
    <source>
        <dbReference type="ARBA" id="ARBA00077222"/>
    </source>
</evidence>
<protein>
    <recommendedName>
        <fullName evidence="9">Josephin-2</fullName>
        <ecNumber evidence="3">3.4.19.12</ecNumber>
    </recommendedName>
    <alternativeName>
        <fullName evidence="10">Josephin domain-containing protein 2</fullName>
    </alternativeName>
</protein>
<dbReference type="SMART" id="SM01246">
    <property type="entry name" value="Josephin"/>
    <property type="match status" value="1"/>
</dbReference>
<evidence type="ECO:0000313" key="14">
    <source>
        <dbReference type="EMBL" id="KAK3089464.1"/>
    </source>
</evidence>
<feature type="compositionally biased region" description="Polar residues" evidence="12">
    <location>
        <begin position="277"/>
        <end position="286"/>
    </location>
</feature>
<dbReference type="EC" id="3.4.19.12" evidence="3"/>
<dbReference type="AlphaFoldDB" id="A0AA88XYJ4"/>
<evidence type="ECO:0000256" key="1">
    <source>
        <dbReference type="ARBA" id="ARBA00000707"/>
    </source>
</evidence>
<feature type="compositionally biased region" description="Basic and acidic residues" evidence="12">
    <location>
        <begin position="259"/>
        <end position="272"/>
    </location>
</feature>
<sequence length="286" mass="33156">MGSLNSCKVEMENSCNNPKQPEVYHERQVKEMCALHALNNLFQDQRAFSKKDLDDICQKLSPGNFINPHRSLLGLGNYDVNVIMAAVQLKDCETVWFDKRKDISCLIPSNIQGFILNTPTDYRWGVVRLPFKRKHWIAIRRIGDLYYNLDSKLENPEVIGGEESLYRYLRMELEDGEKELLLVVKRDVEELGSWRKDSLPTEPSKEEQAELCQVENTELCQVEKTELCQVEKTELCQEEKGELCTEEQTQNHVELCQEEQERKEGDNEKEAKPPTSKPSIQSMEDL</sequence>
<dbReference type="GO" id="GO:0005829">
    <property type="term" value="C:cytosol"/>
    <property type="evidence" value="ECO:0007669"/>
    <property type="project" value="UniProtKB-SubCell"/>
</dbReference>
<comment type="subcellular location">
    <subcellularLocation>
        <location evidence="2">Cytoplasm</location>
        <location evidence="2">Cytosol</location>
    </subcellularLocation>
</comment>
<evidence type="ECO:0000256" key="11">
    <source>
        <dbReference type="PROSITE-ProRule" id="PRU00331"/>
    </source>
</evidence>
<evidence type="ECO:0000256" key="9">
    <source>
        <dbReference type="ARBA" id="ARBA00069892"/>
    </source>
</evidence>
<feature type="active site" evidence="11">
    <location>
        <position position="33"/>
    </location>
</feature>
<keyword evidence="5" id="KW-0645">Protease</keyword>
<evidence type="ECO:0000256" key="12">
    <source>
        <dbReference type="SAM" id="MobiDB-lite"/>
    </source>
</evidence>
<dbReference type="PANTHER" id="PTHR13291">
    <property type="entry name" value="JOSEPHIN 1, 2"/>
    <property type="match status" value="1"/>
</dbReference>
<keyword evidence="4" id="KW-0963">Cytoplasm</keyword>
<dbReference type="InterPro" id="IPR040053">
    <property type="entry name" value="JOSD1/2"/>
</dbReference>
<dbReference type="PROSITE" id="PS50957">
    <property type="entry name" value="JOSEPHIN"/>
    <property type="match status" value="1"/>
</dbReference>
<dbReference type="GO" id="GO:0016579">
    <property type="term" value="P:protein deubiquitination"/>
    <property type="evidence" value="ECO:0007669"/>
    <property type="project" value="InterPro"/>
</dbReference>
<evidence type="ECO:0000256" key="6">
    <source>
        <dbReference type="ARBA" id="ARBA00022786"/>
    </source>
</evidence>
<evidence type="ECO:0000256" key="2">
    <source>
        <dbReference type="ARBA" id="ARBA00004514"/>
    </source>
</evidence>
<keyword evidence="15" id="KW-1185">Reference proteome</keyword>
<keyword evidence="7 11" id="KW-0378">Hydrolase</keyword>
<accession>A0AA88XYJ4</accession>
<comment type="catalytic activity">
    <reaction evidence="1">
        <text>Thiol-dependent hydrolysis of ester, thioester, amide, peptide and isopeptide bonds formed by the C-terminal Gly of ubiquitin (a 76-residue protein attached to proteins as an intracellular targeting signal).</text>
        <dbReference type="EC" id="3.4.19.12"/>
    </reaction>
</comment>
<dbReference type="GO" id="GO:0006508">
    <property type="term" value="P:proteolysis"/>
    <property type="evidence" value="ECO:0007669"/>
    <property type="project" value="UniProtKB-KW"/>
</dbReference>
<feature type="domain" description="Josephin" evidence="13">
    <location>
        <begin position="20"/>
        <end position="198"/>
    </location>
</feature>
<reference evidence="14" key="1">
    <citation type="submission" date="2019-08" db="EMBL/GenBank/DDBJ databases">
        <title>The improved chromosome-level genome for the pearl oyster Pinctada fucata martensii using PacBio sequencing and Hi-C.</title>
        <authorList>
            <person name="Zheng Z."/>
        </authorList>
    </citation>
    <scope>NUCLEOTIDE SEQUENCE</scope>
    <source>
        <strain evidence="14">ZZ-2019</strain>
        <tissue evidence="14">Adductor muscle</tissue>
    </source>
</reference>
<dbReference type="Gene3D" id="3.90.70.40">
    <property type="match status" value="1"/>
</dbReference>
<gene>
    <name evidence="14" type="ORF">FSP39_003847</name>
</gene>
<comment type="function">
    <text evidence="8">Cleaves 'Lys-63'-linked poly-ubiquitin chains, and with lesser efficiency 'Lys-48'-linked poly-ubiquitin chains (in vitro). May act as a deubiquitinating enzyme.</text>
</comment>
<dbReference type="Pfam" id="PF02099">
    <property type="entry name" value="Josephin"/>
    <property type="match status" value="1"/>
</dbReference>
<dbReference type="PANTHER" id="PTHR13291:SF0">
    <property type="entry name" value="JOSEPHIN-LIKE PROTEIN"/>
    <property type="match status" value="1"/>
</dbReference>
<evidence type="ECO:0000313" key="15">
    <source>
        <dbReference type="Proteomes" id="UP001186944"/>
    </source>
</evidence>
<feature type="active site" evidence="11">
    <location>
        <position position="150"/>
    </location>
</feature>
<feature type="active site" evidence="11">
    <location>
        <position position="135"/>
    </location>
</feature>
<evidence type="ECO:0000256" key="8">
    <source>
        <dbReference type="ARBA" id="ARBA00058284"/>
    </source>
</evidence>
<dbReference type="InterPro" id="IPR006155">
    <property type="entry name" value="Josephin"/>
</dbReference>
<dbReference type="FunFam" id="3.90.70.40:FF:000003">
    <property type="entry name" value="josephin-2 isoform X1"/>
    <property type="match status" value="1"/>
</dbReference>
<evidence type="ECO:0000256" key="5">
    <source>
        <dbReference type="ARBA" id="ARBA00022670"/>
    </source>
</evidence>
<evidence type="ECO:0000259" key="13">
    <source>
        <dbReference type="PROSITE" id="PS50957"/>
    </source>
</evidence>
<evidence type="ECO:0000256" key="7">
    <source>
        <dbReference type="ARBA" id="ARBA00022801"/>
    </source>
</evidence>
<keyword evidence="6" id="KW-0833">Ubl conjugation pathway</keyword>
<comment type="caution">
    <text evidence="14">The sequence shown here is derived from an EMBL/GenBank/DDBJ whole genome shotgun (WGS) entry which is preliminary data.</text>
</comment>
<name>A0AA88XYJ4_PINIB</name>
<dbReference type="GO" id="GO:0004843">
    <property type="term" value="F:cysteine-type deubiquitinase activity"/>
    <property type="evidence" value="ECO:0007669"/>
    <property type="project" value="UniProtKB-EC"/>
</dbReference>